<comment type="caution">
    <text evidence="2">The sequence shown here is derived from an EMBL/GenBank/DDBJ whole genome shotgun (WGS) entry which is preliminary data.</text>
</comment>
<evidence type="ECO:0000313" key="2">
    <source>
        <dbReference type="EMBL" id="PCF50179.1"/>
    </source>
</evidence>
<dbReference type="RefSeq" id="WP_096597553.1">
    <property type="nucleotide sequence ID" value="NZ_LR134263.1"/>
</dbReference>
<evidence type="ECO:0000256" key="1">
    <source>
        <dbReference type="SAM" id="MobiDB-lite"/>
    </source>
</evidence>
<evidence type="ECO:0000313" key="3">
    <source>
        <dbReference type="EMBL" id="RIZ56190.1"/>
    </source>
</evidence>
<dbReference type="Proteomes" id="UP000217473">
    <property type="component" value="Unassembled WGS sequence"/>
</dbReference>
<dbReference type="EMBL" id="NIPK01000002">
    <property type="protein sequence ID" value="RIZ56190.1"/>
    <property type="molecule type" value="Genomic_DNA"/>
</dbReference>
<protein>
    <recommendedName>
        <fullName evidence="6">Transposase</fullName>
    </recommendedName>
</protein>
<reference evidence="2 4" key="1">
    <citation type="journal article" date="2017" name="PLoS ONE">
        <title>Development of a real-time PCR for detection of Staphylococcus pseudintermedius using a novel automated comparison of whole-genome sequences.</title>
        <authorList>
            <person name="Verstappen K.M."/>
            <person name="Huijbregts L."/>
            <person name="Spaninks M."/>
            <person name="Wagenaar J.A."/>
            <person name="Fluit A.C."/>
            <person name="Duim B."/>
        </authorList>
    </citation>
    <scope>NUCLEOTIDE SEQUENCE [LARGE SCALE GENOMIC DNA]</scope>
    <source>
        <strain evidence="2 4">15S02591-1</strain>
    </source>
</reference>
<name>A0AAX0QUF2_9STAP</name>
<evidence type="ECO:0008006" key="6">
    <source>
        <dbReference type="Google" id="ProtNLM"/>
    </source>
</evidence>
<reference evidence="3 5" key="2">
    <citation type="submission" date="2017-06" db="EMBL/GenBank/DDBJ databases">
        <title>Identification of a new gene, sdsY, involved in staphylococcal internalization in non-professional phagocytic cells (NPPCs).</title>
        <authorList>
            <person name="Maali Y."/>
            <person name="Martins-Simoes P."/>
            <person name="Trouillet-Assant S."/>
            <person name="Laurent F."/>
            <person name="Diot A."/>
            <person name="Verhoeven P."/>
            <person name="Bouvard D."/>
            <person name="Vandenesch F."/>
            <person name="Bes M."/>
        </authorList>
    </citation>
    <scope>NUCLEOTIDE SEQUENCE [LARGE SCALE GENOMIC DNA]</scope>
    <source>
        <strain evidence="3 5">Heidy</strain>
    </source>
</reference>
<feature type="compositionally biased region" description="Basic and acidic residues" evidence="1">
    <location>
        <begin position="35"/>
        <end position="61"/>
    </location>
</feature>
<keyword evidence="5" id="KW-1185">Reference proteome</keyword>
<evidence type="ECO:0000313" key="5">
    <source>
        <dbReference type="Proteomes" id="UP000266198"/>
    </source>
</evidence>
<dbReference type="Proteomes" id="UP000266198">
    <property type="component" value="Unassembled WGS sequence"/>
</dbReference>
<feature type="region of interest" description="Disordered" evidence="1">
    <location>
        <begin position="32"/>
        <end position="68"/>
    </location>
</feature>
<proteinExistence type="predicted"/>
<gene>
    <name evidence="2" type="ORF">B5C07_08200</name>
    <name evidence="3" type="ORF">CDL68_01225</name>
</gene>
<dbReference type="AlphaFoldDB" id="A0AAX0QUF2"/>
<evidence type="ECO:0000313" key="4">
    <source>
        <dbReference type="Proteomes" id="UP000217473"/>
    </source>
</evidence>
<accession>A0AAX0QUF2</accession>
<sequence length="68" mass="8083">MQTMTLSECLNKAQENKELALSVVRNSYDSQFNYGDRKFDRPRRNPDKAKVLKQLEKEFNSRRKTTTK</sequence>
<organism evidence="2 4">
    <name type="scientific">Staphylococcus delphini</name>
    <dbReference type="NCBI Taxonomy" id="53344"/>
    <lineage>
        <taxon>Bacteria</taxon>
        <taxon>Bacillati</taxon>
        <taxon>Bacillota</taxon>
        <taxon>Bacilli</taxon>
        <taxon>Bacillales</taxon>
        <taxon>Staphylococcaceae</taxon>
        <taxon>Staphylococcus</taxon>
        <taxon>Staphylococcus intermedius group</taxon>
    </lineage>
</organism>
<dbReference type="EMBL" id="MWUR01000010">
    <property type="protein sequence ID" value="PCF50179.1"/>
    <property type="molecule type" value="Genomic_DNA"/>
</dbReference>